<gene>
    <name evidence="2" type="ordered locus">MTR_6g016265</name>
</gene>
<dbReference type="PANTHER" id="PTHR47074:SF48">
    <property type="entry name" value="POLYNUCLEOTIDYL TRANSFERASE, RIBONUCLEASE H-LIKE SUPERFAMILY PROTEIN"/>
    <property type="match status" value="1"/>
</dbReference>
<organism evidence="2 4">
    <name type="scientific">Medicago truncatula</name>
    <name type="common">Barrel medic</name>
    <name type="synonym">Medicago tribuloides</name>
    <dbReference type="NCBI Taxonomy" id="3880"/>
    <lineage>
        <taxon>Eukaryota</taxon>
        <taxon>Viridiplantae</taxon>
        <taxon>Streptophyta</taxon>
        <taxon>Embryophyta</taxon>
        <taxon>Tracheophyta</taxon>
        <taxon>Spermatophyta</taxon>
        <taxon>Magnoliopsida</taxon>
        <taxon>eudicotyledons</taxon>
        <taxon>Gunneridae</taxon>
        <taxon>Pentapetalae</taxon>
        <taxon>rosids</taxon>
        <taxon>fabids</taxon>
        <taxon>Fabales</taxon>
        <taxon>Fabaceae</taxon>
        <taxon>Papilionoideae</taxon>
        <taxon>50 kb inversion clade</taxon>
        <taxon>NPAAA clade</taxon>
        <taxon>Hologalegina</taxon>
        <taxon>IRL clade</taxon>
        <taxon>Trifolieae</taxon>
        <taxon>Medicago</taxon>
    </lineage>
</organism>
<reference evidence="2 4" key="1">
    <citation type="journal article" date="2011" name="Nature">
        <title>The Medicago genome provides insight into the evolution of rhizobial symbioses.</title>
        <authorList>
            <person name="Young N.D."/>
            <person name="Debelle F."/>
            <person name="Oldroyd G.E."/>
            <person name="Geurts R."/>
            <person name="Cannon S.B."/>
            <person name="Udvardi M.K."/>
            <person name="Benedito V.A."/>
            <person name="Mayer K.F."/>
            <person name="Gouzy J."/>
            <person name="Schoof H."/>
            <person name="Van de Peer Y."/>
            <person name="Proost S."/>
            <person name="Cook D.R."/>
            <person name="Meyers B.C."/>
            <person name="Spannagl M."/>
            <person name="Cheung F."/>
            <person name="De Mita S."/>
            <person name="Krishnakumar V."/>
            <person name="Gundlach H."/>
            <person name="Zhou S."/>
            <person name="Mudge J."/>
            <person name="Bharti A.K."/>
            <person name="Murray J.D."/>
            <person name="Naoumkina M.A."/>
            <person name="Rosen B."/>
            <person name="Silverstein K.A."/>
            <person name="Tang H."/>
            <person name="Rombauts S."/>
            <person name="Zhao P.X."/>
            <person name="Zhou P."/>
            <person name="Barbe V."/>
            <person name="Bardou P."/>
            <person name="Bechner M."/>
            <person name="Bellec A."/>
            <person name="Berger A."/>
            <person name="Berges H."/>
            <person name="Bidwell S."/>
            <person name="Bisseling T."/>
            <person name="Choisne N."/>
            <person name="Couloux A."/>
            <person name="Denny R."/>
            <person name="Deshpande S."/>
            <person name="Dai X."/>
            <person name="Doyle J.J."/>
            <person name="Dudez A.M."/>
            <person name="Farmer A.D."/>
            <person name="Fouteau S."/>
            <person name="Franken C."/>
            <person name="Gibelin C."/>
            <person name="Gish J."/>
            <person name="Goldstein S."/>
            <person name="Gonzalez A.J."/>
            <person name="Green P.J."/>
            <person name="Hallab A."/>
            <person name="Hartog M."/>
            <person name="Hua A."/>
            <person name="Humphray S.J."/>
            <person name="Jeong D.H."/>
            <person name="Jing Y."/>
            <person name="Jocker A."/>
            <person name="Kenton S.M."/>
            <person name="Kim D.J."/>
            <person name="Klee K."/>
            <person name="Lai H."/>
            <person name="Lang C."/>
            <person name="Lin S."/>
            <person name="Macmil S.L."/>
            <person name="Magdelenat G."/>
            <person name="Matthews L."/>
            <person name="McCorrison J."/>
            <person name="Monaghan E.L."/>
            <person name="Mun J.H."/>
            <person name="Najar F.Z."/>
            <person name="Nicholson C."/>
            <person name="Noirot C."/>
            <person name="O'Bleness M."/>
            <person name="Paule C.R."/>
            <person name="Poulain J."/>
            <person name="Prion F."/>
            <person name="Qin B."/>
            <person name="Qu C."/>
            <person name="Retzel E.F."/>
            <person name="Riddle C."/>
            <person name="Sallet E."/>
            <person name="Samain S."/>
            <person name="Samson N."/>
            <person name="Sanders I."/>
            <person name="Saurat O."/>
            <person name="Scarpelli C."/>
            <person name="Schiex T."/>
            <person name="Segurens B."/>
            <person name="Severin A.J."/>
            <person name="Sherrier D.J."/>
            <person name="Shi R."/>
            <person name="Sims S."/>
            <person name="Singer S.R."/>
            <person name="Sinharoy S."/>
            <person name="Sterck L."/>
            <person name="Viollet A."/>
            <person name="Wang B.B."/>
            <person name="Wang K."/>
            <person name="Wang M."/>
            <person name="Wang X."/>
            <person name="Warfsmann J."/>
            <person name="Weissenbach J."/>
            <person name="White D.D."/>
            <person name="White J.D."/>
            <person name="Wiley G.B."/>
            <person name="Wincker P."/>
            <person name="Xing Y."/>
            <person name="Yang L."/>
            <person name="Yao Z."/>
            <person name="Ying F."/>
            <person name="Zhai J."/>
            <person name="Zhou L."/>
            <person name="Zuber A."/>
            <person name="Denarie J."/>
            <person name="Dixon R.A."/>
            <person name="May G.D."/>
            <person name="Schwartz D.C."/>
            <person name="Rogers J."/>
            <person name="Quetier F."/>
            <person name="Town C.D."/>
            <person name="Roe B.A."/>
        </authorList>
    </citation>
    <scope>NUCLEOTIDE SEQUENCE [LARGE SCALE GENOMIC DNA]</scope>
    <source>
        <strain evidence="2">A17</strain>
        <strain evidence="3 4">cv. Jemalong A17</strain>
    </source>
</reference>
<dbReference type="EnsemblPlants" id="KEH25194">
    <property type="protein sequence ID" value="KEH25194"/>
    <property type="gene ID" value="MTR_6g016265"/>
</dbReference>
<dbReference type="Gene3D" id="3.30.420.10">
    <property type="entry name" value="Ribonuclease H-like superfamily/Ribonuclease H"/>
    <property type="match status" value="1"/>
</dbReference>
<dbReference type="GO" id="GO:0003676">
    <property type="term" value="F:nucleic acid binding"/>
    <property type="evidence" value="ECO:0007669"/>
    <property type="project" value="InterPro"/>
</dbReference>
<name>A0A072U617_MEDTR</name>
<proteinExistence type="predicted"/>
<dbReference type="AlphaFoldDB" id="A0A072U617"/>
<accession>A0A072U617</accession>
<keyword evidence="4" id="KW-1185">Reference proteome</keyword>
<dbReference type="Pfam" id="PF13456">
    <property type="entry name" value="RVT_3"/>
    <property type="match status" value="1"/>
</dbReference>
<reference evidence="2 4" key="2">
    <citation type="journal article" date="2014" name="BMC Genomics">
        <title>An improved genome release (version Mt4.0) for the model legume Medicago truncatula.</title>
        <authorList>
            <person name="Tang H."/>
            <person name="Krishnakumar V."/>
            <person name="Bidwell S."/>
            <person name="Rosen B."/>
            <person name="Chan A."/>
            <person name="Zhou S."/>
            <person name="Gentzbittel L."/>
            <person name="Childs K.L."/>
            <person name="Yandell M."/>
            <person name="Gundlach H."/>
            <person name="Mayer K.F."/>
            <person name="Schwartz D.C."/>
            <person name="Town C.D."/>
        </authorList>
    </citation>
    <scope>GENOME REANNOTATION</scope>
    <source>
        <strain evidence="2">A17</strain>
        <strain evidence="3 4">cv. Jemalong A17</strain>
    </source>
</reference>
<dbReference type="STRING" id="3880.A0A072U617"/>
<evidence type="ECO:0000313" key="2">
    <source>
        <dbReference type="EMBL" id="KEH25194.1"/>
    </source>
</evidence>
<evidence type="ECO:0000313" key="3">
    <source>
        <dbReference type="EnsemblPlants" id="KEH25194"/>
    </source>
</evidence>
<evidence type="ECO:0000259" key="1">
    <source>
        <dbReference type="Pfam" id="PF13456"/>
    </source>
</evidence>
<evidence type="ECO:0000313" key="4">
    <source>
        <dbReference type="Proteomes" id="UP000002051"/>
    </source>
</evidence>
<feature type="domain" description="RNase H type-1" evidence="1">
    <location>
        <begin position="29"/>
        <end position="124"/>
    </location>
</feature>
<reference evidence="3" key="3">
    <citation type="submission" date="2015-04" db="UniProtKB">
        <authorList>
            <consortium name="EnsemblPlants"/>
        </authorList>
    </citation>
    <scope>IDENTIFICATION</scope>
    <source>
        <strain evidence="3">cv. Jemalong A17</strain>
    </source>
</reference>
<dbReference type="InterPro" id="IPR002156">
    <property type="entry name" value="RNaseH_domain"/>
</dbReference>
<sequence>MIQKNSVNSEQPASIAIWIKPGLGRYKCNIDTAFSESTNLVGIGMCIRDENGHFVLARTDYFSPICEVHIREALGLLSAMDWAHLLQLGTVDFEMDAKRVVDSFHSRHNEVTEFGNIIDNCKSLF</sequence>
<dbReference type="EMBL" id="CM001222">
    <property type="protein sequence ID" value="KEH25194.1"/>
    <property type="molecule type" value="Genomic_DNA"/>
</dbReference>
<dbReference type="Proteomes" id="UP000002051">
    <property type="component" value="Chromosome 6"/>
</dbReference>
<dbReference type="PANTHER" id="PTHR47074">
    <property type="entry name" value="BNAC02G40300D PROTEIN"/>
    <property type="match status" value="1"/>
</dbReference>
<dbReference type="HOGENOM" id="CLU_162942_0_0_1"/>
<dbReference type="InterPro" id="IPR036397">
    <property type="entry name" value="RNaseH_sf"/>
</dbReference>
<protein>
    <recommendedName>
        <fullName evidence="1">RNase H type-1 domain-containing protein</fullName>
    </recommendedName>
</protein>
<dbReference type="GO" id="GO:0004523">
    <property type="term" value="F:RNA-DNA hybrid ribonuclease activity"/>
    <property type="evidence" value="ECO:0007669"/>
    <property type="project" value="InterPro"/>
</dbReference>
<dbReference type="InterPro" id="IPR052929">
    <property type="entry name" value="RNase_H-like_EbsB-rel"/>
</dbReference>